<name>A0A9D9IV91_9BACT</name>
<evidence type="ECO:0000256" key="2">
    <source>
        <dbReference type="SAM" id="Phobius"/>
    </source>
</evidence>
<gene>
    <name evidence="4" type="ORF">IAB80_10840</name>
</gene>
<evidence type="ECO:0000259" key="3">
    <source>
        <dbReference type="Pfam" id="PF13568"/>
    </source>
</evidence>
<dbReference type="AlphaFoldDB" id="A0A9D9IV91"/>
<reference evidence="4" key="1">
    <citation type="submission" date="2020-10" db="EMBL/GenBank/DDBJ databases">
        <authorList>
            <person name="Gilroy R."/>
        </authorList>
    </citation>
    <scope>NUCLEOTIDE SEQUENCE</scope>
    <source>
        <strain evidence="4">2478</strain>
    </source>
</reference>
<dbReference type="Proteomes" id="UP000823771">
    <property type="component" value="Unassembled WGS sequence"/>
</dbReference>
<feature type="domain" description="Outer membrane protein beta-barrel" evidence="3">
    <location>
        <begin position="261"/>
        <end position="410"/>
    </location>
</feature>
<feature type="region of interest" description="Disordered" evidence="1">
    <location>
        <begin position="146"/>
        <end position="218"/>
    </location>
</feature>
<organism evidence="4 5">
    <name type="scientific">Candidatus Cryptobacteroides excrementipullorum</name>
    <dbReference type="NCBI Taxonomy" id="2840761"/>
    <lineage>
        <taxon>Bacteria</taxon>
        <taxon>Pseudomonadati</taxon>
        <taxon>Bacteroidota</taxon>
        <taxon>Bacteroidia</taxon>
        <taxon>Bacteroidales</taxon>
        <taxon>Candidatus Cryptobacteroides</taxon>
    </lineage>
</organism>
<evidence type="ECO:0000256" key="1">
    <source>
        <dbReference type="SAM" id="MobiDB-lite"/>
    </source>
</evidence>
<keyword evidence="2" id="KW-1133">Transmembrane helix</keyword>
<sequence>MLKEDEKFDLKIRSILEEGREEVPDLVWDAVCRKLDEASASGIAAHTNTRKRLIPLWVRYSAAGLAAAAAVAVAVIFSWTPDHTGRPGDIHEGTIAVVKTPEQESGSPDRIMTAQAKEAAARKNESAGTHVPDAVTHAEDLYLTPDPEVSRDTASASGAAQDTVKENGTDTVRNSGGKNDGEGRNENMPSESGKKENDLDEMTGDPFGDFGEDTGEKERRKVKTAISVFGNAVSNSNSERSSNSSMMHSPGSVTTSGIRETGEEGSRYGIPLSFGAGIKLIFTPKWSMSVGLNYTFLSRTFDGIYVDAEQTPARISRYEDIRNVQNYIGIPVNFYYSIVSKDFIDFYTYAGGTAEYCLTNRYSAENEDGPLYFKDKAGSMQFSANIGIGVEFNITDYMGIYIDPSLRYYFRNSNAPKSIRTAQPLMLGFEAGLRFRL</sequence>
<proteinExistence type="predicted"/>
<keyword evidence="2" id="KW-0812">Transmembrane</keyword>
<dbReference type="EMBL" id="JADILZ010000106">
    <property type="protein sequence ID" value="MBO8479363.1"/>
    <property type="molecule type" value="Genomic_DNA"/>
</dbReference>
<comment type="caution">
    <text evidence="4">The sequence shown here is derived from an EMBL/GenBank/DDBJ whole genome shotgun (WGS) entry which is preliminary data.</text>
</comment>
<keyword evidence="2" id="KW-0472">Membrane</keyword>
<feature type="compositionally biased region" description="Low complexity" evidence="1">
    <location>
        <begin position="233"/>
        <end position="252"/>
    </location>
</feature>
<protein>
    <submittedName>
        <fullName evidence="4">PorT family protein</fullName>
    </submittedName>
</protein>
<accession>A0A9D9IV91</accession>
<evidence type="ECO:0000313" key="4">
    <source>
        <dbReference type="EMBL" id="MBO8479363.1"/>
    </source>
</evidence>
<feature type="region of interest" description="Disordered" evidence="1">
    <location>
        <begin position="233"/>
        <end position="262"/>
    </location>
</feature>
<dbReference type="Pfam" id="PF13568">
    <property type="entry name" value="OMP_b-brl_2"/>
    <property type="match status" value="1"/>
</dbReference>
<reference evidence="4" key="2">
    <citation type="journal article" date="2021" name="PeerJ">
        <title>Extensive microbial diversity within the chicken gut microbiome revealed by metagenomics and culture.</title>
        <authorList>
            <person name="Gilroy R."/>
            <person name="Ravi A."/>
            <person name="Getino M."/>
            <person name="Pursley I."/>
            <person name="Horton D.L."/>
            <person name="Alikhan N.F."/>
            <person name="Baker D."/>
            <person name="Gharbi K."/>
            <person name="Hall N."/>
            <person name="Watson M."/>
            <person name="Adriaenssens E.M."/>
            <person name="Foster-Nyarko E."/>
            <person name="Jarju S."/>
            <person name="Secka A."/>
            <person name="Antonio M."/>
            <person name="Oren A."/>
            <person name="Chaudhuri R.R."/>
            <person name="La Ragione R."/>
            <person name="Hildebrand F."/>
            <person name="Pallen M.J."/>
        </authorList>
    </citation>
    <scope>NUCLEOTIDE SEQUENCE</scope>
    <source>
        <strain evidence="4">2478</strain>
    </source>
</reference>
<feature type="transmembrane region" description="Helical" evidence="2">
    <location>
        <begin position="57"/>
        <end position="79"/>
    </location>
</feature>
<dbReference type="Gene3D" id="2.40.160.60">
    <property type="entry name" value="Outer membrane protein transport protein (OMPP1/FadL/TodX)"/>
    <property type="match status" value="1"/>
</dbReference>
<dbReference type="InterPro" id="IPR025665">
    <property type="entry name" value="Beta-barrel_OMP_2"/>
</dbReference>
<evidence type="ECO:0000313" key="5">
    <source>
        <dbReference type="Proteomes" id="UP000823771"/>
    </source>
</evidence>